<accession>A0ABV7JKD8</accession>
<dbReference type="Gene3D" id="2.60.120.380">
    <property type="match status" value="1"/>
</dbReference>
<feature type="active site" description="Charge relay system" evidence="5">
    <location>
        <position position="579"/>
    </location>
</feature>
<feature type="domain" description="P/Homo B" evidence="7">
    <location>
        <begin position="964"/>
        <end position="1146"/>
    </location>
</feature>
<dbReference type="InterPro" id="IPR008979">
    <property type="entry name" value="Galactose-bd-like_sf"/>
</dbReference>
<comment type="caution">
    <text evidence="8">The sequence shown here is derived from an EMBL/GenBank/DDBJ whole genome shotgun (WGS) entry which is preliminary data.</text>
</comment>
<dbReference type="EMBL" id="JBHRTS010000010">
    <property type="protein sequence ID" value="MFC3195792.1"/>
    <property type="molecule type" value="Genomic_DNA"/>
</dbReference>
<keyword evidence="4 5" id="KW-0720">Serine protease</keyword>
<evidence type="ECO:0000256" key="3">
    <source>
        <dbReference type="ARBA" id="ARBA00022801"/>
    </source>
</evidence>
<proteinExistence type="inferred from homology"/>
<dbReference type="RefSeq" id="WP_077412576.1">
    <property type="nucleotide sequence ID" value="NZ_JBHRTS010000010.1"/>
</dbReference>
<evidence type="ECO:0000256" key="1">
    <source>
        <dbReference type="ARBA" id="ARBA00011073"/>
    </source>
</evidence>
<dbReference type="PANTHER" id="PTHR43806">
    <property type="entry name" value="PEPTIDASE S8"/>
    <property type="match status" value="1"/>
</dbReference>
<dbReference type="PROSITE" id="PS51829">
    <property type="entry name" value="P_HOMO_B"/>
    <property type="match status" value="1"/>
</dbReference>
<keyword evidence="2 5" id="KW-0645">Protease</keyword>
<sequence length="1146" mass="120072">MKKLAIWIFLTCQLLTINPANAAGKLLVKAGQPLPPSVDAELLVDYGSFQLFAIDPADRNQIANNHNFQLADEMNSLLFDSYRIDTQDGNHKGLFNQYSAAGDGLHLIQFVGPIKQNWLDLVKSNGGQLIHYVANNGYLVWANDETRQQLDQMAGARTMLQFSAPYVPALKTGQTIAQRLHNNPASDEVVDVAVQLANSPMNQNSKALIESLAVQLNTPWSAVMNFHSIRISVKVSDIEQITQLADTYWVGEYFERTLDDEVQNVILSGDLTPDNSGPAMTGYATFLAGLGFPASANSYPVVDVTDDGIGNGQTNTLDQTFHEIGNINNPSRIMYNVNCTAGNNSAEGVGGHGHLNTNIVGGFEARTGFPYIDPNGYIRTQGVNPYTRLAGHRIFGPGFSLTQCGGTDQGLIQSVQDNGADIMSNSWGCSGCASSYDDSSQAFDVGTRDADLSQPGNQQMIMLFAAGNSGSTGGTVGTPGNGKNMITVGASENQRPSDEDGNWIDGCNTGPSGADNAMDVIGFSSRGPAPGGRTKPEVIAPGTHIHGTASTSSNYNGTGVCDQFRPGGQTVIAASSGTSHSTPAVAGVTSLAYYWLQNPPASLVTDVTDPSPAMMKAYLIAHPTYLTGVSANDTLPSNSQGYGMPNMGLMFDDTSKYAIDQSTILDNTGETFQWIGSAADPAKPVRIVMTYTDQAGAVGTSPQVNNLDLTVETGGSTYLGNEFNGQFSITGGSADTANNYEAVFLPAGTATDLTITITAANIAGDGIPNSGDGTDQDFALVCYNCAQDPTYTLSVVDPAVNVCSPDDATFAVNVGSILGYNTPVTLTTLGLPAGATDGYSVNPVTPGNGSVLTLSNLGAVAPGDYQMSINGASAGDNKTTNISMSLYDGVPAQAGLSAPANGATDVPGNGISFDWVDAVGAQEYLFELSDMSDFSNIIESQTVTSSAYTSALSLNPNADYYWRVQSSNTCGSGSVSNEFSFTTANEICVTPNASIPDNNSAGVDVDLSLADTDLVTNLIVKLEVQHTWVGDLIATLTHVNSGTTVTLMDRPGSPASTNGCSANDIDVTFDDFNGTEPVEGVCGTSPAIGGVLIPEEPLYGFDGVVADGIWRLNISDNVGQDTGNITSVCLIPSTANDLIFAHGYDN</sequence>
<evidence type="ECO:0000256" key="2">
    <source>
        <dbReference type="ARBA" id="ARBA00022670"/>
    </source>
</evidence>
<gene>
    <name evidence="8" type="ORF">ACFODZ_16170</name>
</gene>
<dbReference type="PROSITE" id="PS00138">
    <property type="entry name" value="SUBTILASE_SER"/>
    <property type="match status" value="1"/>
</dbReference>
<feature type="active site" description="Charge relay system" evidence="5">
    <location>
        <position position="306"/>
    </location>
</feature>
<dbReference type="PANTHER" id="PTHR43806:SF11">
    <property type="entry name" value="CEREVISIN-RELATED"/>
    <property type="match status" value="1"/>
</dbReference>
<protein>
    <submittedName>
        <fullName evidence="8">S8 family serine peptidase</fullName>
    </submittedName>
</protein>
<dbReference type="SUPFAM" id="SSF49265">
    <property type="entry name" value="Fibronectin type III"/>
    <property type="match status" value="1"/>
</dbReference>
<feature type="signal peptide" evidence="6">
    <location>
        <begin position="1"/>
        <end position="22"/>
    </location>
</feature>
<dbReference type="Gene3D" id="2.60.40.10">
    <property type="entry name" value="Immunoglobulins"/>
    <property type="match status" value="1"/>
</dbReference>
<organism evidence="8 9">
    <name type="scientific">Marinicella sediminis</name>
    <dbReference type="NCBI Taxonomy" id="1792834"/>
    <lineage>
        <taxon>Bacteria</taxon>
        <taxon>Pseudomonadati</taxon>
        <taxon>Pseudomonadota</taxon>
        <taxon>Gammaproteobacteria</taxon>
        <taxon>Lysobacterales</taxon>
        <taxon>Marinicellaceae</taxon>
        <taxon>Marinicella</taxon>
    </lineage>
</organism>
<dbReference type="InterPro" id="IPR036852">
    <property type="entry name" value="Peptidase_S8/S53_dom_sf"/>
</dbReference>
<name>A0ABV7JKD8_9GAMM</name>
<feature type="active site" description="Charge relay system" evidence="5">
    <location>
        <position position="352"/>
    </location>
</feature>
<comment type="similarity">
    <text evidence="1 5">Belongs to the peptidase S8 family.</text>
</comment>
<reference evidence="9" key="1">
    <citation type="journal article" date="2019" name="Int. J. Syst. Evol. Microbiol.">
        <title>The Global Catalogue of Microorganisms (GCM) 10K type strain sequencing project: providing services to taxonomists for standard genome sequencing and annotation.</title>
        <authorList>
            <consortium name="The Broad Institute Genomics Platform"/>
            <consortium name="The Broad Institute Genome Sequencing Center for Infectious Disease"/>
            <person name="Wu L."/>
            <person name="Ma J."/>
        </authorList>
    </citation>
    <scope>NUCLEOTIDE SEQUENCE [LARGE SCALE GENOMIC DNA]</scope>
    <source>
        <strain evidence="9">KCTC 42953</strain>
    </source>
</reference>
<evidence type="ECO:0000313" key="8">
    <source>
        <dbReference type="EMBL" id="MFC3195792.1"/>
    </source>
</evidence>
<dbReference type="SUPFAM" id="SSF49785">
    <property type="entry name" value="Galactose-binding domain-like"/>
    <property type="match status" value="2"/>
</dbReference>
<keyword evidence="6" id="KW-0732">Signal</keyword>
<dbReference type="Pfam" id="PF00082">
    <property type="entry name" value="Peptidase_S8"/>
    <property type="match status" value="1"/>
</dbReference>
<evidence type="ECO:0000256" key="6">
    <source>
        <dbReference type="SAM" id="SignalP"/>
    </source>
</evidence>
<dbReference type="PROSITE" id="PS51892">
    <property type="entry name" value="SUBTILASE"/>
    <property type="match status" value="1"/>
</dbReference>
<evidence type="ECO:0000259" key="7">
    <source>
        <dbReference type="PROSITE" id="PS51829"/>
    </source>
</evidence>
<evidence type="ECO:0000256" key="5">
    <source>
        <dbReference type="PROSITE-ProRule" id="PRU01240"/>
    </source>
</evidence>
<dbReference type="InterPro" id="IPR013783">
    <property type="entry name" value="Ig-like_fold"/>
</dbReference>
<dbReference type="InterPro" id="IPR050131">
    <property type="entry name" value="Peptidase_S8_subtilisin-like"/>
</dbReference>
<dbReference type="SUPFAM" id="SSF52743">
    <property type="entry name" value="Subtilisin-like"/>
    <property type="match status" value="1"/>
</dbReference>
<dbReference type="InterPro" id="IPR023828">
    <property type="entry name" value="Peptidase_S8_Ser-AS"/>
</dbReference>
<feature type="chain" id="PRO_5046949049" evidence="6">
    <location>
        <begin position="23"/>
        <end position="1146"/>
    </location>
</feature>
<dbReference type="Gene3D" id="2.60.120.260">
    <property type="entry name" value="Galactose-binding domain-like"/>
    <property type="match status" value="1"/>
</dbReference>
<keyword evidence="9" id="KW-1185">Reference proteome</keyword>
<dbReference type="InterPro" id="IPR036116">
    <property type="entry name" value="FN3_sf"/>
</dbReference>
<evidence type="ECO:0000313" key="9">
    <source>
        <dbReference type="Proteomes" id="UP001595533"/>
    </source>
</evidence>
<dbReference type="Gene3D" id="3.40.50.200">
    <property type="entry name" value="Peptidase S8/S53 domain"/>
    <property type="match status" value="1"/>
</dbReference>
<dbReference type="InterPro" id="IPR002884">
    <property type="entry name" value="P_dom"/>
</dbReference>
<evidence type="ECO:0000256" key="4">
    <source>
        <dbReference type="ARBA" id="ARBA00022825"/>
    </source>
</evidence>
<dbReference type="InterPro" id="IPR000209">
    <property type="entry name" value="Peptidase_S8/S53_dom"/>
</dbReference>
<dbReference type="Proteomes" id="UP001595533">
    <property type="component" value="Unassembled WGS sequence"/>
</dbReference>
<keyword evidence="3 5" id="KW-0378">Hydrolase</keyword>